<keyword evidence="3" id="KW-1185">Reference proteome</keyword>
<dbReference type="EMBL" id="FZNP01000009">
    <property type="protein sequence ID" value="SNR96056.1"/>
    <property type="molecule type" value="Genomic_DNA"/>
</dbReference>
<proteinExistence type="predicted"/>
<accession>A0A239AK55</accession>
<organism evidence="2 3">
    <name type="scientific">Actinomadura mexicana</name>
    <dbReference type="NCBI Taxonomy" id="134959"/>
    <lineage>
        <taxon>Bacteria</taxon>
        <taxon>Bacillati</taxon>
        <taxon>Actinomycetota</taxon>
        <taxon>Actinomycetes</taxon>
        <taxon>Streptosporangiales</taxon>
        <taxon>Thermomonosporaceae</taxon>
        <taxon>Actinomadura</taxon>
    </lineage>
</organism>
<evidence type="ECO:0000313" key="2">
    <source>
        <dbReference type="EMBL" id="SNR96056.1"/>
    </source>
</evidence>
<feature type="region of interest" description="Disordered" evidence="1">
    <location>
        <begin position="183"/>
        <end position="242"/>
    </location>
</feature>
<sequence>MSPRCSPLPTGTLPVAGGVGPECSSARTVGRGDKTYPRGRVLRFAGVWGRWSPPASPTINQDESTASSSVRSRLVVGCPRAWSECVPRAAIIRSRLPCCCHCCRQPNVVAASSYPRGLAFIVPRARRAQQPRPDLLYAADPPCGKRADSWGQGGVPHWKNGLGPQVAVCSACLGRKLRVIGLPPQPQNSGPSVPRPGAVDPLPEAPLCRNPAPSSLRSELWKRALTGERRRPGPPTNPPRRG</sequence>
<dbReference type="Proteomes" id="UP000198420">
    <property type="component" value="Unassembled WGS sequence"/>
</dbReference>
<gene>
    <name evidence="2" type="ORF">SAMN06265355_10939</name>
</gene>
<dbReference type="AlphaFoldDB" id="A0A239AK55"/>
<feature type="compositionally biased region" description="Pro residues" evidence="1">
    <location>
        <begin position="233"/>
        <end position="242"/>
    </location>
</feature>
<evidence type="ECO:0000256" key="1">
    <source>
        <dbReference type="SAM" id="MobiDB-lite"/>
    </source>
</evidence>
<protein>
    <submittedName>
        <fullName evidence="2">Uncharacterized protein</fullName>
    </submittedName>
</protein>
<name>A0A239AK55_9ACTN</name>
<evidence type="ECO:0000313" key="3">
    <source>
        <dbReference type="Proteomes" id="UP000198420"/>
    </source>
</evidence>
<reference evidence="3" key="1">
    <citation type="submission" date="2017-06" db="EMBL/GenBank/DDBJ databases">
        <authorList>
            <person name="Varghese N."/>
            <person name="Submissions S."/>
        </authorList>
    </citation>
    <scope>NUCLEOTIDE SEQUENCE [LARGE SCALE GENOMIC DNA]</scope>
    <source>
        <strain evidence="3">DSM 44485</strain>
    </source>
</reference>
<feature type="compositionally biased region" description="Basic and acidic residues" evidence="1">
    <location>
        <begin position="219"/>
        <end position="231"/>
    </location>
</feature>